<evidence type="ECO:0000313" key="2">
    <source>
        <dbReference type="EMBL" id="AGA30348.1"/>
    </source>
</evidence>
<dbReference type="Pfam" id="PF07610">
    <property type="entry name" value="DUF1573"/>
    <property type="match status" value="1"/>
</dbReference>
<dbReference type="KEGG" id="saci:Sinac_6256"/>
<sequence>MAKWNNPVRLIVGILLAFASCFVEAGCEKPNVGNDTIHRGGFLTFDRERVLELGTVILDPNHSDATFEQRISIRNSTKQELRYTKIGTSCGCLDAKIEPSIIPPGQAGVLVLQFATASARGRKTFLITIEQSHKAPWQVTINGDFIRKCSIEPPGLVYNSLAPYSTTRGRILIKILRVGSTVDAQNLKIEFEDPVSLKLAGIEFIGSEQINDGQFLDQFAIETLVKTKDANRERVSRVFIRGHDGELLDQYQVRWSVQSPVSIFPQTVTFSNRQATAKFAYIRANDNKAFRLTNAKYDDRLLEVTWERSASASLHKIEVNRKHNGHHSTNSAISGADSSNTIIIETDHPSVSQVLIHVGFLE</sequence>
<dbReference type="InterPro" id="IPR013783">
    <property type="entry name" value="Ig-like_fold"/>
</dbReference>
<proteinExistence type="predicted"/>
<evidence type="ECO:0000256" key="1">
    <source>
        <dbReference type="SAM" id="SignalP"/>
    </source>
</evidence>
<dbReference type="Gene3D" id="2.60.40.10">
    <property type="entry name" value="Immunoglobulins"/>
    <property type="match status" value="1"/>
</dbReference>
<feature type="signal peptide" evidence="1">
    <location>
        <begin position="1"/>
        <end position="25"/>
    </location>
</feature>
<accession>L0DNC9</accession>
<evidence type="ECO:0000313" key="3">
    <source>
        <dbReference type="Proteomes" id="UP000010798"/>
    </source>
</evidence>
<dbReference type="OrthoDB" id="273711at2"/>
<organism evidence="2 3">
    <name type="scientific">Singulisphaera acidiphila (strain ATCC BAA-1392 / DSM 18658 / VKM B-2454 / MOB10)</name>
    <dbReference type="NCBI Taxonomy" id="886293"/>
    <lineage>
        <taxon>Bacteria</taxon>
        <taxon>Pseudomonadati</taxon>
        <taxon>Planctomycetota</taxon>
        <taxon>Planctomycetia</taxon>
        <taxon>Isosphaerales</taxon>
        <taxon>Isosphaeraceae</taxon>
        <taxon>Singulisphaera</taxon>
    </lineage>
</organism>
<protein>
    <recommendedName>
        <fullName evidence="4">DUF1573 domain-containing protein</fullName>
    </recommendedName>
</protein>
<feature type="chain" id="PRO_5003940281" description="DUF1573 domain-containing protein" evidence="1">
    <location>
        <begin position="26"/>
        <end position="362"/>
    </location>
</feature>
<dbReference type="PROSITE" id="PS51257">
    <property type="entry name" value="PROKAR_LIPOPROTEIN"/>
    <property type="match status" value="1"/>
</dbReference>
<dbReference type="RefSeq" id="WP_015249434.1">
    <property type="nucleotide sequence ID" value="NC_019892.1"/>
</dbReference>
<keyword evidence="1" id="KW-0732">Signal</keyword>
<evidence type="ECO:0008006" key="4">
    <source>
        <dbReference type="Google" id="ProtNLM"/>
    </source>
</evidence>
<dbReference type="AlphaFoldDB" id="L0DNC9"/>
<dbReference type="InterPro" id="IPR011467">
    <property type="entry name" value="DUF1573"/>
</dbReference>
<gene>
    <name evidence="2" type="ordered locus">Sinac_6256</name>
</gene>
<dbReference type="HOGENOM" id="CLU_764828_0_0_0"/>
<dbReference type="EMBL" id="CP003364">
    <property type="protein sequence ID" value="AGA30348.1"/>
    <property type="molecule type" value="Genomic_DNA"/>
</dbReference>
<dbReference type="Proteomes" id="UP000010798">
    <property type="component" value="Chromosome"/>
</dbReference>
<keyword evidence="3" id="KW-1185">Reference proteome</keyword>
<name>L0DNC9_SINAD</name>
<reference evidence="2 3" key="1">
    <citation type="submission" date="2012-02" db="EMBL/GenBank/DDBJ databases">
        <title>Complete sequence of chromosome of Singulisphaera acidiphila DSM 18658.</title>
        <authorList>
            <consortium name="US DOE Joint Genome Institute (JGI-PGF)"/>
            <person name="Lucas S."/>
            <person name="Copeland A."/>
            <person name="Lapidus A."/>
            <person name="Glavina del Rio T."/>
            <person name="Dalin E."/>
            <person name="Tice H."/>
            <person name="Bruce D."/>
            <person name="Goodwin L."/>
            <person name="Pitluck S."/>
            <person name="Peters L."/>
            <person name="Ovchinnikova G."/>
            <person name="Chertkov O."/>
            <person name="Kyrpides N."/>
            <person name="Mavromatis K."/>
            <person name="Ivanova N."/>
            <person name="Brettin T."/>
            <person name="Detter J.C."/>
            <person name="Han C."/>
            <person name="Larimer F."/>
            <person name="Land M."/>
            <person name="Hauser L."/>
            <person name="Markowitz V."/>
            <person name="Cheng J.-F."/>
            <person name="Hugenholtz P."/>
            <person name="Woyke T."/>
            <person name="Wu D."/>
            <person name="Tindall B."/>
            <person name="Pomrenke H."/>
            <person name="Brambilla E."/>
            <person name="Klenk H.-P."/>
            <person name="Eisen J.A."/>
        </authorList>
    </citation>
    <scope>NUCLEOTIDE SEQUENCE [LARGE SCALE GENOMIC DNA]</scope>
    <source>
        <strain evidence="3">ATCC BAA-1392 / DSM 18658 / VKM B-2454 / MOB10</strain>
    </source>
</reference>